<evidence type="ECO:0000256" key="1">
    <source>
        <dbReference type="ARBA" id="ARBA00004651"/>
    </source>
</evidence>
<accession>A0A8J3UWV9</accession>
<evidence type="ECO:0000256" key="2">
    <source>
        <dbReference type="ARBA" id="ARBA00007430"/>
    </source>
</evidence>
<feature type="transmembrane region" description="Helical" evidence="7">
    <location>
        <begin position="453"/>
        <end position="472"/>
    </location>
</feature>
<dbReference type="PANTHER" id="PTHR30250:SF10">
    <property type="entry name" value="LIPOPOLYSACCHARIDE BIOSYNTHESIS PROTEIN WZXC"/>
    <property type="match status" value="1"/>
</dbReference>
<keyword evidence="4 7" id="KW-0812">Transmembrane</keyword>
<evidence type="ECO:0000313" key="8">
    <source>
        <dbReference type="EMBL" id="GII53529.1"/>
    </source>
</evidence>
<dbReference type="Proteomes" id="UP000605992">
    <property type="component" value="Unassembled WGS sequence"/>
</dbReference>
<protein>
    <submittedName>
        <fullName evidence="8">Lipopolysaccharide biosynthesis protein</fullName>
    </submittedName>
</protein>
<evidence type="ECO:0000313" key="9">
    <source>
        <dbReference type="Proteomes" id="UP000605992"/>
    </source>
</evidence>
<proteinExistence type="inferred from homology"/>
<keyword evidence="3" id="KW-1003">Cell membrane</keyword>
<evidence type="ECO:0000256" key="3">
    <source>
        <dbReference type="ARBA" id="ARBA00022475"/>
    </source>
</evidence>
<feature type="transmembrane region" description="Helical" evidence="7">
    <location>
        <begin position="392"/>
        <end position="412"/>
    </location>
</feature>
<dbReference type="PANTHER" id="PTHR30250">
    <property type="entry name" value="PST FAMILY PREDICTED COLANIC ACID TRANSPORTER"/>
    <property type="match status" value="1"/>
</dbReference>
<feature type="transmembrane region" description="Helical" evidence="7">
    <location>
        <begin position="220"/>
        <end position="240"/>
    </location>
</feature>
<keyword evidence="5 7" id="KW-1133">Transmembrane helix</keyword>
<feature type="transmembrane region" description="Helical" evidence="7">
    <location>
        <begin position="424"/>
        <end position="447"/>
    </location>
</feature>
<dbReference type="AlphaFoldDB" id="A0A8J3UWV9"/>
<sequence length="484" mass="50254">MTESPPTSTEPGDPSLKARAGRAVGWSVLSTISARFGTMAIGIVLARVLGPLEFGTYAVALVALLAMLSMNELGVSLAVVRWPDDPRKIIPTVTTMATVSSLVVCGLVMIAAPAFADAMGNPAATGPVRVLGLSVLINGVVSTSAALMQREFMQGRKAIVDQVDNWTGAVVSLSLALLGLGAMSLAVGRLCGSLAGGSLCVVFAPHRLRFGFDREVARRLLRFGIPLAGSSLVVFAAGYVDQILVGHLLGAVALGFYGIAFNLSGWPITVFSQPVRAVAPAAFARLQHDRPALNRAFLTTAGLLVGLTAPVCLLLSGSAPALIRFVYGPQWEPAAEVLVWLGVFASLRILSELMYDYLVVLERSRAVFGIQVLWLCAAAPAVYTGIQIGGLTGAPIALVAVSAAVVIPAYIVQVARTGVATVNLLGRFLPGVLTALAVFAASTLAVRMISVDLLALAAAGAVGVGAVALYGYRNRNVLRSVREA</sequence>
<dbReference type="InterPro" id="IPR050833">
    <property type="entry name" value="Poly_Biosynth_Transport"/>
</dbReference>
<feature type="transmembrane region" description="Helical" evidence="7">
    <location>
        <begin position="246"/>
        <end position="271"/>
    </location>
</feature>
<gene>
    <name evidence="8" type="ORF">Pth03_19180</name>
</gene>
<evidence type="ECO:0000256" key="6">
    <source>
        <dbReference type="ARBA" id="ARBA00023136"/>
    </source>
</evidence>
<comment type="similarity">
    <text evidence="2">Belongs to the polysaccharide synthase family.</text>
</comment>
<comment type="subcellular location">
    <subcellularLocation>
        <location evidence="1">Cell membrane</location>
        <topology evidence="1">Multi-pass membrane protein</topology>
    </subcellularLocation>
</comment>
<feature type="transmembrane region" description="Helical" evidence="7">
    <location>
        <begin position="337"/>
        <end position="355"/>
    </location>
</feature>
<evidence type="ECO:0000256" key="5">
    <source>
        <dbReference type="ARBA" id="ARBA00022989"/>
    </source>
</evidence>
<dbReference type="EMBL" id="BOOR01000010">
    <property type="protein sequence ID" value="GII53529.1"/>
    <property type="molecule type" value="Genomic_DNA"/>
</dbReference>
<dbReference type="GO" id="GO:0005886">
    <property type="term" value="C:plasma membrane"/>
    <property type="evidence" value="ECO:0007669"/>
    <property type="project" value="UniProtKB-SubCell"/>
</dbReference>
<keyword evidence="6 7" id="KW-0472">Membrane</keyword>
<feature type="transmembrane region" description="Helical" evidence="7">
    <location>
        <begin position="128"/>
        <end position="147"/>
    </location>
</feature>
<feature type="transmembrane region" description="Helical" evidence="7">
    <location>
        <begin position="23"/>
        <end position="45"/>
    </location>
</feature>
<feature type="transmembrane region" description="Helical" evidence="7">
    <location>
        <begin position="57"/>
        <end position="80"/>
    </location>
</feature>
<organism evidence="8 9">
    <name type="scientific">Planotetraspora thailandica</name>
    <dbReference type="NCBI Taxonomy" id="487172"/>
    <lineage>
        <taxon>Bacteria</taxon>
        <taxon>Bacillati</taxon>
        <taxon>Actinomycetota</taxon>
        <taxon>Actinomycetes</taxon>
        <taxon>Streptosporangiales</taxon>
        <taxon>Streptosporangiaceae</taxon>
        <taxon>Planotetraspora</taxon>
    </lineage>
</organism>
<comment type="caution">
    <text evidence="8">The sequence shown here is derived from an EMBL/GenBank/DDBJ whole genome shotgun (WGS) entry which is preliminary data.</text>
</comment>
<reference evidence="8" key="1">
    <citation type="submission" date="2021-01" db="EMBL/GenBank/DDBJ databases">
        <title>Whole genome shotgun sequence of Planotetraspora thailandica NBRC 104271.</title>
        <authorList>
            <person name="Komaki H."/>
            <person name="Tamura T."/>
        </authorList>
    </citation>
    <scope>NUCLEOTIDE SEQUENCE</scope>
    <source>
        <strain evidence="8">NBRC 104271</strain>
    </source>
</reference>
<dbReference type="RefSeq" id="WP_203943789.1">
    <property type="nucleotide sequence ID" value="NZ_BOOR01000010.1"/>
</dbReference>
<feature type="transmembrane region" description="Helical" evidence="7">
    <location>
        <begin position="92"/>
        <end position="116"/>
    </location>
</feature>
<keyword evidence="9" id="KW-1185">Reference proteome</keyword>
<evidence type="ECO:0000256" key="7">
    <source>
        <dbReference type="SAM" id="Phobius"/>
    </source>
</evidence>
<dbReference type="Pfam" id="PF13440">
    <property type="entry name" value="Polysacc_synt_3"/>
    <property type="match status" value="1"/>
</dbReference>
<feature type="transmembrane region" description="Helical" evidence="7">
    <location>
        <begin position="367"/>
        <end position="386"/>
    </location>
</feature>
<name>A0A8J3UWV9_9ACTN</name>
<evidence type="ECO:0000256" key="4">
    <source>
        <dbReference type="ARBA" id="ARBA00022692"/>
    </source>
</evidence>
<feature type="transmembrane region" description="Helical" evidence="7">
    <location>
        <begin position="292"/>
        <end position="317"/>
    </location>
</feature>